<feature type="repeat" description="PPR" evidence="2">
    <location>
        <begin position="372"/>
        <end position="406"/>
    </location>
</feature>
<evidence type="ECO:0000313" key="5">
    <source>
        <dbReference type="Proteomes" id="UP000593562"/>
    </source>
</evidence>
<organism evidence="4 5">
    <name type="scientific">Tripterygium wilfordii</name>
    <name type="common">Thunder God vine</name>
    <dbReference type="NCBI Taxonomy" id="458696"/>
    <lineage>
        <taxon>Eukaryota</taxon>
        <taxon>Viridiplantae</taxon>
        <taxon>Streptophyta</taxon>
        <taxon>Embryophyta</taxon>
        <taxon>Tracheophyta</taxon>
        <taxon>Spermatophyta</taxon>
        <taxon>Magnoliopsida</taxon>
        <taxon>eudicotyledons</taxon>
        <taxon>Gunneridae</taxon>
        <taxon>Pentapetalae</taxon>
        <taxon>rosids</taxon>
        <taxon>fabids</taxon>
        <taxon>Celastrales</taxon>
        <taxon>Celastraceae</taxon>
        <taxon>Tripterygium</taxon>
    </lineage>
</organism>
<dbReference type="InterPro" id="IPR044645">
    <property type="entry name" value="DG1/EMB2279-like"/>
</dbReference>
<evidence type="ECO:0000313" key="4">
    <source>
        <dbReference type="EMBL" id="KAF5749679.1"/>
    </source>
</evidence>
<dbReference type="FunCoup" id="A0A7J7DTR3">
    <property type="interactions" value="2153"/>
</dbReference>
<dbReference type="GO" id="GO:0009658">
    <property type="term" value="P:chloroplast organization"/>
    <property type="evidence" value="ECO:0007669"/>
    <property type="project" value="InterPro"/>
</dbReference>
<feature type="repeat" description="PPR" evidence="2">
    <location>
        <begin position="407"/>
        <end position="441"/>
    </location>
</feature>
<dbReference type="InterPro" id="IPR011990">
    <property type="entry name" value="TPR-like_helical_dom_sf"/>
</dbReference>
<dbReference type="AlphaFoldDB" id="A0A7J7DTR3"/>
<keyword evidence="1" id="KW-0677">Repeat</keyword>
<dbReference type="Proteomes" id="UP000593562">
    <property type="component" value="Unassembled WGS sequence"/>
</dbReference>
<feature type="region of interest" description="Disordered" evidence="3">
    <location>
        <begin position="51"/>
        <end position="72"/>
    </location>
</feature>
<protein>
    <recommendedName>
        <fullName evidence="6">Pentatricopeptide repeat-containing protein</fullName>
    </recommendedName>
</protein>
<proteinExistence type="predicted"/>
<dbReference type="PANTHER" id="PTHR46935:SF2">
    <property type="entry name" value="PENTACOTRIPEPTIDE-REPEAT REGION OF PRORP DOMAIN-CONTAINING PROTEIN"/>
    <property type="match status" value="1"/>
</dbReference>
<dbReference type="PROSITE" id="PS51375">
    <property type="entry name" value="PPR"/>
    <property type="match status" value="3"/>
</dbReference>
<evidence type="ECO:0000256" key="1">
    <source>
        <dbReference type="ARBA" id="ARBA00022737"/>
    </source>
</evidence>
<keyword evidence="5" id="KW-1185">Reference proteome</keyword>
<feature type="compositionally biased region" description="Low complexity" evidence="3">
    <location>
        <begin position="58"/>
        <end position="71"/>
    </location>
</feature>
<evidence type="ECO:0000256" key="2">
    <source>
        <dbReference type="PROSITE-ProRule" id="PRU00708"/>
    </source>
</evidence>
<dbReference type="InParanoid" id="A0A7J7DTR3"/>
<accession>A0A7J7DTR3</accession>
<dbReference type="SUPFAM" id="SSF48452">
    <property type="entry name" value="TPR-like"/>
    <property type="match status" value="1"/>
</dbReference>
<gene>
    <name evidence="4" type="ORF">HS088_TW03G00004</name>
</gene>
<dbReference type="Pfam" id="PF13812">
    <property type="entry name" value="PPR_3"/>
    <property type="match status" value="2"/>
</dbReference>
<dbReference type="NCBIfam" id="TIGR00756">
    <property type="entry name" value="PPR"/>
    <property type="match status" value="3"/>
</dbReference>
<dbReference type="PANTHER" id="PTHR46935">
    <property type="entry name" value="OS01G0674700 PROTEIN"/>
    <property type="match status" value="1"/>
</dbReference>
<feature type="repeat" description="PPR" evidence="2">
    <location>
        <begin position="337"/>
        <end position="371"/>
    </location>
</feature>
<comment type="caution">
    <text evidence="4">The sequence shown here is derived from an EMBL/GenBank/DDBJ whole genome shotgun (WGS) entry which is preliminary data.</text>
</comment>
<evidence type="ECO:0000256" key="3">
    <source>
        <dbReference type="SAM" id="MobiDB-lite"/>
    </source>
</evidence>
<reference evidence="4 5" key="1">
    <citation type="journal article" date="2020" name="Nat. Commun.">
        <title>Genome of Tripterygium wilfordii and identification of cytochrome P450 involved in triptolide biosynthesis.</title>
        <authorList>
            <person name="Tu L."/>
            <person name="Su P."/>
            <person name="Zhang Z."/>
            <person name="Gao L."/>
            <person name="Wang J."/>
            <person name="Hu T."/>
            <person name="Zhou J."/>
            <person name="Zhang Y."/>
            <person name="Zhao Y."/>
            <person name="Liu Y."/>
            <person name="Song Y."/>
            <person name="Tong Y."/>
            <person name="Lu Y."/>
            <person name="Yang J."/>
            <person name="Xu C."/>
            <person name="Jia M."/>
            <person name="Peters R.J."/>
            <person name="Huang L."/>
            <person name="Gao W."/>
        </authorList>
    </citation>
    <scope>NUCLEOTIDE SEQUENCE [LARGE SCALE GENOMIC DNA]</scope>
    <source>
        <strain evidence="5">cv. XIE 37</strain>
        <tissue evidence="4">Leaf</tissue>
    </source>
</reference>
<name>A0A7J7DTR3_TRIWF</name>
<sequence>MEASSTTPTPPPFQFQPDTEKIKQYLLKRGVYPIPKFVRNISKKQIQKYNRTLRKRPSQTQSSILTQSQKQALPDETHFRNLKREYRRFTRTISPEGGSTYLVGSPWVRIERLRSREIASETMEFNGEKLKKENLKELREMFEEDLRWVLDDDMEMLEGIDCYYSNETWDSVRLGRRQRSEAERIRFLVDRLSQLKVTARDWKLVRMMKQSELRFSEDQLLKILEGLGEKNKWQQALAVVERVYEKKREYRSRFVYTKLLAVLGKARRPHEALSIFNLMRGDCNIYPDMAAYHSIAVTLGQAGLLKELVDAIETMKQRPKRIRNMCLRNWDPVLEPDVVVFNAVLNACVSSHQWKGVSWVFQQLRKSGLKPDGATYGLAMEVMLQSGKYDLVHEYFRKMTKKGEAPKAVTYKVLVRAFWEEGKVNEAVEAVREMEERGVVGTAGVYYELACCLCYSGRWQVAIKEVEKIKKLPHSRPLVVAYTGMIHSSMDGGYVDHCISIFEHMKDHCAPNIGTINAMLKVYGRNDMFSEAKALFEEIKCASDGANTLIPDDCTYTQMLEASASAAQWEYFDYVYREMALSGYQLGQSKYARLLVEATRAGKAMINPLWLFCCSDLCQGLYGGVVANGDSGCLPKKL</sequence>
<evidence type="ECO:0008006" key="6">
    <source>
        <dbReference type="Google" id="ProtNLM"/>
    </source>
</evidence>
<dbReference type="Pfam" id="PF01535">
    <property type="entry name" value="PPR"/>
    <property type="match status" value="1"/>
</dbReference>
<dbReference type="Gene3D" id="1.25.40.10">
    <property type="entry name" value="Tetratricopeptide repeat domain"/>
    <property type="match status" value="3"/>
</dbReference>
<dbReference type="GO" id="GO:0009507">
    <property type="term" value="C:chloroplast"/>
    <property type="evidence" value="ECO:0007669"/>
    <property type="project" value="TreeGrafter"/>
</dbReference>
<dbReference type="InterPro" id="IPR002885">
    <property type="entry name" value="PPR_rpt"/>
</dbReference>
<dbReference type="EMBL" id="JAAARO010000003">
    <property type="protein sequence ID" value="KAF5749679.1"/>
    <property type="molecule type" value="Genomic_DNA"/>
</dbReference>